<evidence type="ECO:0000256" key="1">
    <source>
        <dbReference type="SAM" id="MobiDB-lite"/>
    </source>
</evidence>
<protein>
    <submittedName>
        <fullName evidence="2">Uncharacterized protein</fullName>
    </submittedName>
</protein>
<evidence type="ECO:0000313" key="3">
    <source>
        <dbReference type="Proteomes" id="UP001215280"/>
    </source>
</evidence>
<organism evidence="2 3">
    <name type="scientific">Mycena maculata</name>
    <dbReference type="NCBI Taxonomy" id="230809"/>
    <lineage>
        <taxon>Eukaryota</taxon>
        <taxon>Fungi</taxon>
        <taxon>Dikarya</taxon>
        <taxon>Basidiomycota</taxon>
        <taxon>Agaricomycotina</taxon>
        <taxon>Agaricomycetes</taxon>
        <taxon>Agaricomycetidae</taxon>
        <taxon>Agaricales</taxon>
        <taxon>Marasmiineae</taxon>
        <taxon>Mycenaceae</taxon>
        <taxon>Mycena</taxon>
    </lineage>
</organism>
<feature type="compositionally biased region" description="Basic and acidic residues" evidence="1">
    <location>
        <begin position="1"/>
        <end position="16"/>
    </location>
</feature>
<name>A0AAD7I7F8_9AGAR</name>
<evidence type="ECO:0000313" key="2">
    <source>
        <dbReference type="EMBL" id="KAJ7736751.1"/>
    </source>
</evidence>
<proteinExistence type="predicted"/>
<accession>A0AAD7I7F8</accession>
<dbReference type="Proteomes" id="UP001215280">
    <property type="component" value="Unassembled WGS sequence"/>
</dbReference>
<feature type="compositionally biased region" description="Polar residues" evidence="1">
    <location>
        <begin position="17"/>
        <end position="29"/>
    </location>
</feature>
<dbReference type="EMBL" id="JARJLG010000147">
    <property type="protein sequence ID" value="KAJ7736751.1"/>
    <property type="molecule type" value="Genomic_DNA"/>
</dbReference>
<feature type="compositionally biased region" description="Polar residues" evidence="1">
    <location>
        <begin position="244"/>
        <end position="253"/>
    </location>
</feature>
<feature type="compositionally biased region" description="Low complexity" evidence="1">
    <location>
        <begin position="346"/>
        <end position="367"/>
    </location>
</feature>
<dbReference type="AlphaFoldDB" id="A0AAD7I7F8"/>
<comment type="caution">
    <text evidence="2">The sequence shown here is derived from an EMBL/GenBank/DDBJ whole genome shotgun (WGS) entry which is preliminary data.</text>
</comment>
<sequence>MSLKERIAALQQREDAAQNSHLPVSSSNVANGGQLRAKIAQFESKGGVPVPRGSFGLGAPPPAPPKPRTELYGNRMRPTPAAVLERRPTSPFAAVEDDSSLPAARALSPQPTGSSASDDQHGDKKNLKLTRGTAFSTALDIARKAEADVHANAEKRRSGSWLTPQFTGSSAALLTPQNTGGALVPQNTGGTGGRLTPQHTGECPASPPLSPLAPYSPGWVPRSPTLGSPRARTLSGAYSPRFGSPTTLQSPTIVTEEERTESPMPEEEEVEQTEGIPAAIDSAEPSPTATLDERIPQPQPTPTSPRSPYSPQSGSETDVDPASQRSSMDDASPDSFHSGLALHYASPSSSSYPSQSQPQSISNNSTSQEEEFDPYAQGYQELSYGVGMGMGMGMG</sequence>
<feature type="region of interest" description="Disordered" evidence="1">
    <location>
        <begin position="187"/>
        <end position="378"/>
    </location>
</feature>
<feature type="region of interest" description="Disordered" evidence="1">
    <location>
        <begin position="43"/>
        <end position="129"/>
    </location>
</feature>
<feature type="non-terminal residue" evidence="2">
    <location>
        <position position="1"/>
    </location>
</feature>
<feature type="region of interest" description="Disordered" evidence="1">
    <location>
        <begin position="1"/>
        <end position="29"/>
    </location>
</feature>
<gene>
    <name evidence="2" type="ORF">DFH07DRAFT_927702</name>
</gene>
<keyword evidence="3" id="KW-1185">Reference proteome</keyword>
<reference evidence="2" key="1">
    <citation type="submission" date="2023-03" db="EMBL/GenBank/DDBJ databases">
        <title>Massive genome expansion in bonnet fungi (Mycena s.s.) driven by repeated elements and novel gene families across ecological guilds.</title>
        <authorList>
            <consortium name="Lawrence Berkeley National Laboratory"/>
            <person name="Harder C.B."/>
            <person name="Miyauchi S."/>
            <person name="Viragh M."/>
            <person name="Kuo A."/>
            <person name="Thoen E."/>
            <person name="Andreopoulos B."/>
            <person name="Lu D."/>
            <person name="Skrede I."/>
            <person name="Drula E."/>
            <person name="Henrissat B."/>
            <person name="Morin E."/>
            <person name="Kohler A."/>
            <person name="Barry K."/>
            <person name="LaButti K."/>
            <person name="Morin E."/>
            <person name="Salamov A."/>
            <person name="Lipzen A."/>
            <person name="Mereny Z."/>
            <person name="Hegedus B."/>
            <person name="Baldrian P."/>
            <person name="Stursova M."/>
            <person name="Weitz H."/>
            <person name="Taylor A."/>
            <person name="Grigoriev I.V."/>
            <person name="Nagy L.G."/>
            <person name="Martin F."/>
            <person name="Kauserud H."/>
        </authorList>
    </citation>
    <scope>NUCLEOTIDE SEQUENCE</scope>
    <source>
        <strain evidence="2">CBHHK188m</strain>
    </source>
</reference>